<organism evidence="2 3">
    <name type="scientific">Flavisolibacter ginsengisoli DSM 18119</name>
    <dbReference type="NCBI Taxonomy" id="1121884"/>
    <lineage>
        <taxon>Bacteria</taxon>
        <taxon>Pseudomonadati</taxon>
        <taxon>Bacteroidota</taxon>
        <taxon>Chitinophagia</taxon>
        <taxon>Chitinophagales</taxon>
        <taxon>Chitinophagaceae</taxon>
        <taxon>Flavisolibacter</taxon>
    </lineage>
</organism>
<protein>
    <submittedName>
        <fullName evidence="2">Por secretion system C-terminal sorting domain-containing protein</fullName>
    </submittedName>
</protein>
<dbReference type="AlphaFoldDB" id="A0A1M4UAU6"/>
<dbReference type="RefSeq" id="WP_072833738.1">
    <property type="nucleotide sequence ID" value="NZ_FQUU01000002.1"/>
</dbReference>
<accession>A0A1M4UAU6</accession>
<keyword evidence="3" id="KW-1185">Reference proteome</keyword>
<dbReference type="Proteomes" id="UP000184048">
    <property type="component" value="Unassembled WGS sequence"/>
</dbReference>
<dbReference type="EMBL" id="FQUU01000002">
    <property type="protein sequence ID" value="SHE53683.1"/>
    <property type="molecule type" value="Genomic_DNA"/>
</dbReference>
<dbReference type="Gene3D" id="2.60.40.4070">
    <property type="match status" value="1"/>
</dbReference>
<dbReference type="InterPro" id="IPR026444">
    <property type="entry name" value="Secre_tail"/>
</dbReference>
<sequence>MKRKILSSLLLAGVFSIAAILMSSSHREAPLLLGDPTADNTDLYAFRSPDNPERITILANYIPFQLPQGGPYYYHFSDNVRYEIHIDNNAGNNTYSSGDDIVYRFSFQRTNEDPSTFFDIRLGKENLKTTYTVERSMDGGVNFQTIVSNGIVPPPNIGPRSISSPVGLNAPDYNSLMNKAIMTASSGEKVFCGPVDDPFFVDLAGAFDLGDIPRTAGGKSADGLKCKNVSTIALQIDISTLQKDHKSVDKASSILDPNFVIGVWASASRRKIRTLNTNGTENYQGAWVQVSRLGMPLTNEVVNPIGEKDLWNSLTPYQEASLNDGKFSKNEVFDDNLYNPELALYMDDSQFGTAVPALSPLRIQTNSLGKFDFRNGKNGLFSLRHSAAVSGTAFDEAAFGSVLLPGPKKPRSVDLYPIFRLGVPNIRPYQLATGKNGNPLAEGKPFINNFLPNGGDMLRLNMAVPPTPRNSPDFSSEGLLAAAVLGLTDARFNTNTKLEFIPNMDGFPNGRRLEDDVTRIELQAVSGVVLAAIGLPYEEPTRLGMVLNYSTGVEKNDTTLMASFPYEQTPWPGTCNCAGLPTGYEQPQVLEPSSVMRLATPEVFMASSPNPFTNSTSIRYRLETPSNVIIQVYDAAGNLVKTLVNQHQETGTYSAIFDSHELSKGVYFVKAISNGQVKESIRVIKH</sequence>
<feature type="domain" description="Secretion system C-terminal sorting" evidence="1">
    <location>
        <begin position="609"/>
        <end position="677"/>
    </location>
</feature>
<evidence type="ECO:0000259" key="1">
    <source>
        <dbReference type="Pfam" id="PF18962"/>
    </source>
</evidence>
<proteinExistence type="predicted"/>
<dbReference type="Pfam" id="PF14224">
    <property type="entry name" value="DUF4331"/>
    <property type="match status" value="1"/>
</dbReference>
<dbReference type="OrthoDB" id="9791748at2"/>
<evidence type="ECO:0000313" key="3">
    <source>
        <dbReference type="Proteomes" id="UP000184048"/>
    </source>
</evidence>
<dbReference type="STRING" id="1121884.SAMN02745131_00582"/>
<gene>
    <name evidence="2" type="ORF">SAMN02745131_00582</name>
</gene>
<reference evidence="2 3" key="1">
    <citation type="submission" date="2016-11" db="EMBL/GenBank/DDBJ databases">
        <authorList>
            <person name="Jaros S."/>
            <person name="Januszkiewicz K."/>
            <person name="Wedrychowicz H."/>
        </authorList>
    </citation>
    <scope>NUCLEOTIDE SEQUENCE [LARGE SCALE GENOMIC DNA]</scope>
    <source>
        <strain evidence="2 3">DSM 18119</strain>
    </source>
</reference>
<evidence type="ECO:0000313" key="2">
    <source>
        <dbReference type="EMBL" id="SHE53683.1"/>
    </source>
</evidence>
<name>A0A1M4UAU6_9BACT</name>
<dbReference type="InterPro" id="IPR025566">
    <property type="entry name" value="DUF4331"/>
</dbReference>
<dbReference type="Pfam" id="PF18962">
    <property type="entry name" value="Por_Secre_tail"/>
    <property type="match status" value="1"/>
</dbReference>
<dbReference type="NCBIfam" id="TIGR04183">
    <property type="entry name" value="Por_Secre_tail"/>
    <property type="match status" value="1"/>
</dbReference>